<dbReference type="InterPro" id="IPR036291">
    <property type="entry name" value="NAD(P)-bd_dom_sf"/>
</dbReference>
<dbReference type="Pfam" id="PF00629">
    <property type="entry name" value="MAM"/>
    <property type="match status" value="1"/>
</dbReference>
<dbReference type="PANTHER" id="PTHR43313:SF50">
    <property type="entry name" value="GH26015P"/>
    <property type="match status" value="1"/>
</dbReference>
<accession>K1Q634</accession>
<dbReference type="HOGENOM" id="CLU_576532_0_0_1"/>
<dbReference type="CDD" id="cd06263">
    <property type="entry name" value="MAM"/>
    <property type="match status" value="1"/>
</dbReference>
<dbReference type="Pfam" id="PF00106">
    <property type="entry name" value="adh_short"/>
    <property type="match status" value="1"/>
</dbReference>
<dbReference type="Gene3D" id="3.40.50.720">
    <property type="entry name" value="NAD(P)-binding Rossmann-like Domain"/>
    <property type="match status" value="1"/>
</dbReference>
<dbReference type="GO" id="GO:0006508">
    <property type="term" value="P:proteolysis"/>
    <property type="evidence" value="ECO:0007669"/>
    <property type="project" value="InterPro"/>
</dbReference>
<protein>
    <submittedName>
        <fullName evidence="1">Retinol dehydrogenase 2</fullName>
    </submittedName>
</protein>
<dbReference type="PANTHER" id="PTHR43313">
    <property type="entry name" value="SHORT-CHAIN DEHYDROGENASE/REDUCTASE FAMILY 9C"/>
    <property type="match status" value="1"/>
</dbReference>
<dbReference type="SUPFAM" id="SSF51735">
    <property type="entry name" value="NAD(P)-binding Rossmann-fold domains"/>
    <property type="match status" value="1"/>
</dbReference>
<gene>
    <name evidence="1" type="ORF">CGI_10012099</name>
</gene>
<sequence>MIAVAVIVLLICVLFFGLRRRLRQLPLPYYEGRHVVITGCDTGFGHMLAKELDARGLSVFAGCLTNNGEEELKKSCSRKLRTFPLDVSDPDSIKKALLYIKAQLPDDIGIWALVNNAGIAGSVGPVDWLTRRDYEVVMSVNLYGMIDMTNACLPLLRKEKGRVVNMTSICGRITLAPTPYCASKYAAEAYSPLSIIKSKTIQLWENNDGSFGGTLYYRMSHFPEGTYRSNLYNVSTPDQWEIIRHMPYDYTSVTHVGPFENAQDFKKPTVSSKYPGVYFGDHYNLSVIDIQNLRTLYRCKYDGYIISPPKEYRPVHCTFDLSLCGLVNDWTSSGDKWTEKKGPVSDRGPQTDHSNGAGKYMYLNSSDTLRTASLVSVREISPGPVCVSLYYYMDHNTTTLTISQKESTSGQTTTIKEIVGSEEVSSWTEVMFNTTVTTPWRIMIEGSSEEGEIAIDDVTVQYGDCPVYNKCGGQ</sequence>
<dbReference type="InterPro" id="IPR024079">
    <property type="entry name" value="MetalloPept_cat_dom_sf"/>
</dbReference>
<dbReference type="Gene3D" id="2.60.120.200">
    <property type="match status" value="1"/>
</dbReference>
<dbReference type="InterPro" id="IPR000998">
    <property type="entry name" value="MAM_dom"/>
</dbReference>
<dbReference type="GO" id="GO:0016020">
    <property type="term" value="C:membrane"/>
    <property type="evidence" value="ECO:0007669"/>
    <property type="project" value="InterPro"/>
</dbReference>
<name>K1Q634_MAGGI</name>
<proteinExistence type="predicted"/>
<organism evidence="1">
    <name type="scientific">Magallana gigas</name>
    <name type="common">Pacific oyster</name>
    <name type="synonym">Crassostrea gigas</name>
    <dbReference type="NCBI Taxonomy" id="29159"/>
    <lineage>
        <taxon>Eukaryota</taxon>
        <taxon>Metazoa</taxon>
        <taxon>Spiralia</taxon>
        <taxon>Lophotrochozoa</taxon>
        <taxon>Mollusca</taxon>
        <taxon>Bivalvia</taxon>
        <taxon>Autobranchia</taxon>
        <taxon>Pteriomorphia</taxon>
        <taxon>Ostreida</taxon>
        <taxon>Ostreoidea</taxon>
        <taxon>Ostreidae</taxon>
        <taxon>Magallana</taxon>
    </lineage>
</organism>
<dbReference type="PROSITE" id="PS50060">
    <property type="entry name" value="MAM_2"/>
    <property type="match status" value="1"/>
</dbReference>
<reference evidence="1" key="1">
    <citation type="journal article" date="2012" name="Nature">
        <title>The oyster genome reveals stress adaptation and complexity of shell formation.</title>
        <authorList>
            <person name="Zhang G."/>
            <person name="Fang X."/>
            <person name="Guo X."/>
            <person name="Li L."/>
            <person name="Luo R."/>
            <person name="Xu F."/>
            <person name="Yang P."/>
            <person name="Zhang L."/>
            <person name="Wang X."/>
            <person name="Qi H."/>
            <person name="Xiong Z."/>
            <person name="Que H."/>
            <person name="Xie Y."/>
            <person name="Holland P.W."/>
            <person name="Paps J."/>
            <person name="Zhu Y."/>
            <person name="Wu F."/>
            <person name="Chen Y."/>
            <person name="Wang J."/>
            <person name="Peng C."/>
            <person name="Meng J."/>
            <person name="Yang L."/>
            <person name="Liu J."/>
            <person name="Wen B."/>
            <person name="Zhang N."/>
            <person name="Huang Z."/>
            <person name="Zhu Q."/>
            <person name="Feng Y."/>
            <person name="Mount A."/>
            <person name="Hedgecock D."/>
            <person name="Xu Z."/>
            <person name="Liu Y."/>
            <person name="Domazet-Loso T."/>
            <person name="Du Y."/>
            <person name="Sun X."/>
            <person name="Zhang S."/>
            <person name="Liu B."/>
            <person name="Cheng P."/>
            <person name="Jiang X."/>
            <person name="Li J."/>
            <person name="Fan D."/>
            <person name="Wang W."/>
            <person name="Fu W."/>
            <person name="Wang T."/>
            <person name="Wang B."/>
            <person name="Zhang J."/>
            <person name="Peng Z."/>
            <person name="Li Y."/>
            <person name="Li N."/>
            <person name="Wang J."/>
            <person name="Chen M."/>
            <person name="He Y."/>
            <person name="Tan F."/>
            <person name="Song X."/>
            <person name="Zheng Q."/>
            <person name="Huang R."/>
            <person name="Yang H."/>
            <person name="Du X."/>
            <person name="Chen L."/>
            <person name="Yang M."/>
            <person name="Gaffney P.M."/>
            <person name="Wang S."/>
            <person name="Luo L."/>
            <person name="She Z."/>
            <person name="Ming Y."/>
            <person name="Huang W."/>
            <person name="Zhang S."/>
            <person name="Huang B."/>
            <person name="Zhang Y."/>
            <person name="Qu T."/>
            <person name="Ni P."/>
            <person name="Miao G."/>
            <person name="Wang J."/>
            <person name="Wang Q."/>
            <person name="Steinberg C.E."/>
            <person name="Wang H."/>
            <person name="Li N."/>
            <person name="Qian L."/>
            <person name="Zhang G."/>
            <person name="Li Y."/>
            <person name="Yang H."/>
            <person name="Liu X."/>
            <person name="Wang J."/>
            <person name="Yin Y."/>
            <person name="Wang J."/>
        </authorList>
    </citation>
    <scope>NUCLEOTIDE SEQUENCE [LARGE SCALE GENOMIC DNA]</scope>
    <source>
        <strain evidence="1">05x7-T-G4-1.051#20</strain>
    </source>
</reference>
<dbReference type="SUPFAM" id="SSF49899">
    <property type="entry name" value="Concanavalin A-like lectins/glucanases"/>
    <property type="match status" value="1"/>
</dbReference>
<dbReference type="GO" id="GO:0004222">
    <property type="term" value="F:metalloendopeptidase activity"/>
    <property type="evidence" value="ECO:0007669"/>
    <property type="project" value="InterPro"/>
</dbReference>
<dbReference type="InParanoid" id="K1Q634"/>
<dbReference type="PRINTS" id="PR00081">
    <property type="entry name" value="GDHRDH"/>
</dbReference>
<dbReference type="Gene3D" id="3.40.390.10">
    <property type="entry name" value="Collagenase (Catalytic Domain)"/>
    <property type="match status" value="1"/>
</dbReference>
<dbReference type="GO" id="GO:0016491">
    <property type="term" value="F:oxidoreductase activity"/>
    <property type="evidence" value="ECO:0007669"/>
    <property type="project" value="TreeGrafter"/>
</dbReference>
<dbReference type="InterPro" id="IPR002347">
    <property type="entry name" value="SDR_fam"/>
</dbReference>
<dbReference type="SMART" id="SM00137">
    <property type="entry name" value="MAM"/>
    <property type="match status" value="1"/>
</dbReference>
<evidence type="ECO:0000313" key="1">
    <source>
        <dbReference type="EMBL" id="EKC29393.1"/>
    </source>
</evidence>
<dbReference type="EMBL" id="JH817564">
    <property type="protein sequence ID" value="EKC29393.1"/>
    <property type="molecule type" value="Genomic_DNA"/>
</dbReference>
<dbReference type="AlphaFoldDB" id="K1Q634"/>
<dbReference type="GO" id="GO:0008202">
    <property type="term" value="P:steroid metabolic process"/>
    <property type="evidence" value="ECO:0007669"/>
    <property type="project" value="TreeGrafter"/>
</dbReference>
<dbReference type="InterPro" id="IPR013320">
    <property type="entry name" value="ConA-like_dom_sf"/>
</dbReference>